<keyword evidence="2" id="KW-1185">Reference proteome</keyword>
<dbReference type="STRING" id="1284197.S8AMV0"/>
<dbReference type="EMBL" id="AQGS01000057">
    <property type="protein sequence ID" value="EPS44199.1"/>
    <property type="molecule type" value="Genomic_DNA"/>
</dbReference>
<comment type="caution">
    <text evidence="1">The sequence shown here is derived from an EMBL/GenBank/DDBJ whole genome shotgun (WGS) entry which is preliminary data.</text>
</comment>
<sequence length="257" mass="28544">MSGSLFITSGSLFIVSKTKFIEPEASLRYCKFLSNRKNGMKRYIVNAQVLSTLRSWAATDCSSTIVIKGASLRLPAQCQDFGADLIECAKGSNIPLIWALEAAPRDDRDRISSAVDILKYLVFQILKINSNTLPRELNATTFRSPGTENEWFLWLTALLSTLPRVIIVVDSALLGERLEGDIAWIDAFSRVFNDLKGRDSPTIVKVVLLNSEISDIKSDYTTLRLQASKGKVDGRGNIAINRKKAQRGFRATLRGAR</sequence>
<reference evidence="1 2" key="1">
    <citation type="journal article" date="2013" name="PLoS Genet.">
        <title>Genomic mechanisms accounting for the adaptation to parasitism in nematode-trapping fungi.</title>
        <authorList>
            <person name="Meerupati T."/>
            <person name="Andersson K.M."/>
            <person name="Friman E."/>
            <person name="Kumar D."/>
            <person name="Tunlid A."/>
            <person name="Ahren D."/>
        </authorList>
    </citation>
    <scope>NUCLEOTIDE SEQUENCE [LARGE SCALE GENOMIC DNA]</scope>
    <source>
        <strain evidence="1 2">CBS 200.50</strain>
    </source>
</reference>
<dbReference type="HOGENOM" id="CLU_1081906_0_0_1"/>
<organism evidence="1 2">
    <name type="scientific">Dactylellina haptotyla (strain CBS 200.50)</name>
    <name type="common">Nematode-trapping fungus</name>
    <name type="synonym">Monacrosporium haptotylum</name>
    <dbReference type="NCBI Taxonomy" id="1284197"/>
    <lineage>
        <taxon>Eukaryota</taxon>
        <taxon>Fungi</taxon>
        <taxon>Dikarya</taxon>
        <taxon>Ascomycota</taxon>
        <taxon>Pezizomycotina</taxon>
        <taxon>Orbiliomycetes</taxon>
        <taxon>Orbiliales</taxon>
        <taxon>Orbiliaceae</taxon>
        <taxon>Dactylellina</taxon>
    </lineage>
</organism>
<gene>
    <name evidence="1" type="ORF">H072_1843</name>
</gene>
<dbReference type="OrthoDB" id="61900at2759"/>
<reference evidence="2" key="2">
    <citation type="submission" date="2013-04" db="EMBL/GenBank/DDBJ databases">
        <title>Genomic mechanisms accounting for the adaptation to parasitism in nematode-trapping fungi.</title>
        <authorList>
            <person name="Ahren D.G."/>
        </authorList>
    </citation>
    <scope>NUCLEOTIDE SEQUENCE [LARGE SCALE GENOMIC DNA]</scope>
    <source>
        <strain evidence="2">CBS 200.50</strain>
    </source>
</reference>
<name>S8AMV0_DACHA</name>
<evidence type="ECO:0000313" key="2">
    <source>
        <dbReference type="Proteomes" id="UP000015100"/>
    </source>
</evidence>
<evidence type="ECO:0000313" key="1">
    <source>
        <dbReference type="EMBL" id="EPS44199.1"/>
    </source>
</evidence>
<dbReference type="Proteomes" id="UP000015100">
    <property type="component" value="Unassembled WGS sequence"/>
</dbReference>
<proteinExistence type="predicted"/>
<dbReference type="AlphaFoldDB" id="S8AMV0"/>
<protein>
    <submittedName>
        <fullName evidence="1">Uncharacterized protein</fullName>
    </submittedName>
</protein>
<accession>S8AMV0</accession>